<evidence type="ECO:0000256" key="6">
    <source>
        <dbReference type="PROSITE-ProRule" id="PRU01371"/>
    </source>
</evidence>
<evidence type="ECO:0000256" key="2">
    <source>
        <dbReference type="ARBA" id="ARBA00022723"/>
    </source>
</evidence>
<dbReference type="InterPro" id="IPR049899">
    <property type="entry name" value="Znf_C2HC_C3H"/>
</dbReference>
<dbReference type="PANTHER" id="PTHR14649">
    <property type="entry name" value="ZINC FINGER C2HC DOMAIN-CONTAINING PROTEIN 1C"/>
    <property type="match status" value="1"/>
</dbReference>
<dbReference type="PROSITE" id="PS52027">
    <property type="entry name" value="ZF_C2HC_C3H"/>
    <property type="match status" value="2"/>
</dbReference>
<evidence type="ECO:0000256" key="7">
    <source>
        <dbReference type="SAM" id="MobiDB-lite"/>
    </source>
</evidence>
<dbReference type="AlphaFoldDB" id="A0A8B7PEU0"/>
<evidence type="ECO:0000259" key="8">
    <source>
        <dbReference type="PROSITE" id="PS52027"/>
    </source>
</evidence>
<name>A0A8B7PEU0_HYAAZ</name>
<keyword evidence="9" id="KW-1185">Reference proteome</keyword>
<dbReference type="Proteomes" id="UP000694843">
    <property type="component" value="Unplaced"/>
</dbReference>
<evidence type="ECO:0000256" key="5">
    <source>
        <dbReference type="ARBA" id="ARBA00023054"/>
    </source>
</evidence>
<feature type="compositionally biased region" description="Low complexity" evidence="7">
    <location>
        <begin position="1"/>
        <end position="12"/>
    </location>
</feature>
<dbReference type="RefSeq" id="XP_018024654.1">
    <property type="nucleotide sequence ID" value="XM_018169165.2"/>
</dbReference>
<evidence type="ECO:0000256" key="1">
    <source>
        <dbReference type="ARBA" id="ARBA00010843"/>
    </source>
</evidence>
<comment type="similarity">
    <text evidence="1">Belongs to the ZC2HC1 family.</text>
</comment>
<protein>
    <submittedName>
        <fullName evidence="10">Zinc finger C2HC domain-containing protein 1B</fullName>
    </submittedName>
</protein>
<dbReference type="PANTHER" id="PTHR14649:SF1">
    <property type="entry name" value="ZINC FINGER C2HC DOMAIN-CONTAINING PROTEIN 1C"/>
    <property type="match status" value="1"/>
</dbReference>
<keyword evidence="3 6" id="KW-0863">Zinc-finger</keyword>
<evidence type="ECO:0000313" key="10">
    <source>
        <dbReference type="RefSeq" id="XP_018024654.1"/>
    </source>
</evidence>
<dbReference type="GO" id="GO:0008270">
    <property type="term" value="F:zinc ion binding"/>
    <property type="evidence" value="ECO:0007669"/>
    <property type="project" value="UniProtKB-KW"/>
</dbReference>
<keyword evidence="4" id="KW-0862">Zinc</keyword>
<dbReference type="InterPro" id="IPR026104">
    <property type="entry name" value="ZNF_C2HC_dom_1C"/>
</dbReference>
<dbReference type="Pfam" id="PF13913">
    <property type="entry name" value="zf-C2HC_2"/>
    <property type="match status" value="2"/>
</dbReference>
<dbReference type="KEGG" id="hazt:108680357"/>
<dbReference type="OMA" id="DYIECPH"/>
<evidence type="ECO:0000313" key="9">
    <source>
        <dbReference type="Proteomes" id="UP000694843"/>
    </source>
</evidence>
<dbReference type="Gene3D" id="3.30.160.60">
    <property type="entry name" value="Classic Zinc Finger"/>
    <property type="match status" value="1"/>
</dbReference>
<keyword evidence="2" id="KW-0479">Metal-binding</keyword>
<evidence type="ECO:0000256" key="3">
    <source>
        <dbReference type="ARBA" id="ARBA00022771"/>
    </source>
</evidence>
<reference evidence="10" key="1">
    <citation type="submission" date="2025-08" db="UniProtKB">
        <authorList>
            <consortium name="RefSeq"/>
        </authorList>
    </citation>
    <scope>IDENTIFICATION</scope>
    <source>
        <tissue evidence="10">Whole organism</tissue>
    </source>
</reference>
<feature type="domain" description="C2HC/C3H-type" evidence="8">
    <location>
        <begin position="158"/>
        <end position="187"/>
    </location>
</feature>
<evidence type="ECO:0000256" key="4">
    <source>
        <dbReference type="ARBA" id="ARBA00022833"/>
    </source>
</evidence>
<gene>
    <name evidence="10" type="primary">LOC108680357</name>
</gene>
<sequence>MGSSSSKASPSPSSRPTPVPSASSSFKPKTPASLAPSPYGSRRGSTTSTGAPPGPRVVPPGMKQCPVCERCFNDDRIEKHETICRTTQAKAKKRKAFDPVKMRNKGTEAEKYVARGLHLKEVKTKKKDWRKQHEDFIATVRAAKGVKGYEAPPLDTSDYIECPHCGRKFNQTAGDRHIPKCAEIKHNKPAAGKRR</sequence>
<feature type="domain" description="C2HC/C3H-type" evidence="8">
    <location>
        <begin position="61"/>
        <end position="90"/>
    </location>
</feature>
<dbReference type="GeneID" id="108680357"/>
<feature type="region of interest" description="Disordered" evidence="7">
    <location>
        <begin position="1"/>
        <end position="62"/>
    </location>
</feature>
<keyword evidence="5" id="KW-0175">Coiled coil</keyword>
<organism evidence="9 10">
    <name type="scientific">Hyalella azteca</name>
    <name type="common">Amphipod</name>
    <dbReference type="NCBI Taxonomy" id="294128"/>
    <lineage>
        <taxon>Eukaryota</taxon>
        <taxon>Metazoa</taxon>
        <taxon>Ecdysozoa</taxon>
        <taxon>Arthropoda</taxon>
        <taxon>Crustacea</taxon>
        <taxon>Multicrustacea</taxon>
        <taxon>Malacostraca</taxon>
        <taxon>Eumalacostraca</taxon>
        <taxon>Peracarida</taxon>
        <taxon>Amphipoda</taxon>
        <taxon>Senticaudata</taxon>
        <taxon>Talitrida</taxon>
        <taxon>Talitroidea</taxon>
        <taxon>Hyalellidae</taxon>
        <taxon>Hyalella</taxon>
    </lineage>
</organism>
<accession>A0A8B7PEU0</accession>
<proteinExistence type="inferred from homology"/>
<dbReference type="OrthoDB" id="10255185at2759"/>